<feature type="compositionally biased region" description="Basic and acidic residues" evidence="1">
    <location>
        <begin position="120"/>
        <end position="131"/>
    </location>
</feature>
<dbReference type="Pfam" id="PF22922">
    <property type="entry name" value="GAF_NLP"/>
    <property type="match status" value="1"/>
</dbReference>
<comment type="caution">
    <text evidence="3">The sequence shown here is derived from an EMBL/GenBank/DDBJ whole genome shotgun (WGS) entry which is preliminary data.</text>
</comment>
<dbReference type="PANTHER" id="PTHR32002">
    <property type="entry name" value="PROTEIN NLP8"/>
    <property type="match status" value="1"/>
</dbReference>
<evidence type="ECO:0000313" key="4">
    <source>
        <dbReference type="Proteomes" id="UP001345219"/>
    </source>
</evidence>
<dbReference type="InterPro" id="IPR055081">
    <property type="entry name" value="NLP1-9_GAF"/>
</dbReference>
<dbReference type="EMBL" id="JAXIOK010000010">
    <property type="protein sequence ID" value="KAK4761264.1"/>
    <property type="molecule type" value="Genomic_DNA"/>
</dbReference>
<dbReference type="InterPro" id="IPR045012">
    <property type="entry name" value="NLP"/>
</dbReference>
<dbReference type="PANTHER" id="PTHR32002:SF44">
    <property type="entry name" value="PROTEIN NLP4"/>
    <property type="match status" value="1"/>
</dbReference>
<evidence type="ECO:0000259" key="2">
    <source>
        <dbReference type="Pfam" id="PF22922"/>
    </source>
</evidence>
<feature type="region of interest" description="Disordered" evidence="1">
    <location>
        <begin position="101"/>
        <end position="131"/>
    </location>
</feature>
<feature type="domain" description="NLP1-9 GAF" evidence="2">
    <location>
        <begin position="21"/>
        <end position="104"/>
    </location>
</feature>
<organism evidence="3 4">
    <name type="scientific">Trapa incisa</name>
    <dbReference type="NCBI Taxonomy" id="236973"/>
    <lineage>
        <taxon>Eukaryota</taxon>
        <taxon>Viridiplantae</taxon>
        <taxon>Streptophyta</taxon>
        <taxon>Embryophyta</taxon>
        <taxon>Tracheophyta</taxon>
        <taxon>Spermatophyta</taxon>
        <taxon>Magnoliopsida</taxon>
        <taxon>eudicotyledons</taxon>
        <taxon>Gunneridae</taxon>
        <taxon>Pentapetalae</taxon>
        <taxon>rosids</taxon>
        <taxon>malvids</taxon>
        <taxon>Myrtales</taxon>
        <taxon>Lythraceae</taxon>
        <taxon>Trapa</taxon>
    </lineage>
</organism>
<dbReference type="GO" id="GO:0003700">
    <property type="term" value="F:DNA-binding transcription factor activity"/>
    <property type="evidence" value="ECO:0007669"/>
    <property type="project" value="InterPro"/>
</dbReference>
<evidence type="ECO:0000313" key="3">
    <source>
        <dbReference type="EMBL" id="KAK4761264.1"/>
    </source>
</evidence>
<accession>A0AAN7KAG4</accession>
<gene>
    <name evidence="3" type="ORF">SAY87_006157</name>
</gene>
<dbReference type="AlphaFoldDB" id="A0AAN7KAG4"/>
<dbReference type="Proteomes" id="UP001345219">
    <property type="component" value="Chromosome 5"/>
</dbReference>
<name>A0AAN7KAG4_9MYRT</name>
<proteinExistence type="predicted"/>
<protein>
    <recommendedName>
        <fullName evidence="2">NLP1-9 GAF domain-containing protein</fullName>
    </recommendedName>
</protein>
<reference evidence="3 4" key="1">
    <citation type="journal article" date="2023" name="Hortic Res">
        <title>Pangenome of water caltrop reveals structural variations and asymmetric subgenome divergence after allopolyploidization.</title>
        <authorList>
            <person name="Zhang X."/>
            <person name="Chen Y."/>
            <person name="Wang L."/>
            <person name="Yuan Y."/>
            <person name="Fang M."/>
            <person name="Shi L."/>
            <person name="Lu R."/>
            <person name="Comes H.P."/>
            <person name="Ma Y."/>
            <person name="Chen Y."/>
            <person name="Huang G."/>
            <person name="Zhou Y."/>
            <person name="Zheng Z."/>
            <person name="Qiu Y."/>
        </authorList>
    </citation>
    <scope>NUCLEOTIDE SEQUENCE [LARGE SCALE GENOMIC DNA]</scope>
    <source>
        <tissue evidence="3">Roots</tissue>
    </source>
</reference>
<sequence length="258" mass="28050">MKMEAFDLRSSHFLSNHNIESCRKSYEAALPEILEVLRSACDTHGLPLAETWALCIQQGKEGCRHSDENLAICISPVEAACYVADPGVQGFHEAMKNSEIEPSGGERITGGETVSLKKSSSREDSHGHHFVSRVDAETPQLAAKKDMMGEDFLPEKSIDFRDQDQTASPEGVEMITLEIIGVPGGENYHPASPASAFFRQLKGCCKESRWLNGFSYIPTGGCWKFGRGATGGRAGGKFEGGERQVEVCGKYRSATAEG</sequence>
<keyword evidence="4" id="KW-1185">Reference proteome</keyword>
<evidence type="ECO:0000256" key="1">
    <source>
        <dbReference type="SAM" id="MobiDB-lite"/>
    </source>
</evidence>